<name>A0A2V0QBQ2_PSESF</name>
<comment type="caution">
    <text evidence="1">The sequence shown here is derived from an EMBL/GenBank/DDBJ whole genome shotgun (WGS) entry which is preliminary data.</text>
</comment>
<protein>
    <submittedName>
        <fullName evidence="1">Uncharacterized protein</fullName>
    </submittedName>
</protein>
<dbReference type="Proteomes" id="UP000247480">
    <property type="component" value="Unassembled WGS sequence"/>
</dbReference>
<evidence type="ECO:0000313" key="1">
    <source>
        <dbReference type="EMBL" id="GBH10047.1"/>
    </source>
</evidence>
<dbReference type="EMBL" id="BGJZ01000146">
    <property type="protein sequence ID" value="GBH10047.1"/>
    <property type="molecule type" value="Genomic_DNA"/>
</dbReference>
<gene>
    <name evidence="1" type="ORF">KPSA1_03456</name>
</gene>
<evidence type="ECO:0000313" key="2">
    <source>
        <dbReference type="Proteomes" id="UP000247480"/>
    </source>
</evidence>
<sequence>MVLLAFPTQWTGRVDENPKAFFADQMKLKSYYARSSFVSILSAGSMLRPWLRNSY</sequence>
<accession>A0A2V0QBQ2</accession>
<organism evidence="1 2">
    <name type="scientific">Pseudomonas syringae pv. actinidiae</name>
    <dbReference type="NCBI Taxonomy" id="103796"/>
    <lineage>
        <taxon>Bacteria</taxon>
        <taxon>Pseudomonadati</taxon>
        <taxon>Pseudomonadota</taxon>
        <taxon>Gammaproteobacteria</taxon>
        <taxon>Pseudomonadales</taxon>
        <taxon>Pseudomonadaceae</taxon>
        <taxon>Pseudomonas</taxon>
        <taxon>Pseudomonas syringae</taxon>
    </lineage>
</organism>
<proteinExistence type="predicted"/>
<dbReference type="AlphaFoldDB" id="A0A2V0QBQ2"/>
<reference evidence="1 2" key="1">
    <citation type="submission" date="2018-04" db="EMBL/GenBank/DDBJ databases">
        <title>Draft genome sequence of Pseudomonas syringae pv. actinidiae biovar 1 strains isolated from kiwifruit in Kagawa prefecture.</title>
        <authorList>
            <person name="Tabuchi M."/>
            <person name="Saito M."/>
            <person name="Fujiwara S."/>
            <person name="Sasa N."/>
            <person name="Akimitsu K."/>
            <person name="Gomi K."/>
            <person name="Konishi-Sugita S."/>
            <person name="Hamano K."/>
            <person name="Kataoka I."/>
        </authorList>
    </citation>
    <scope>NUCLEOTIDE SEQUENCE [LARGE SCALE GENOMIC DNA]</scope>
    <source>
        <strain evidence="1 2">MAFF212206</strain>
    </source>
</reference>